<dbReference type="Proteomes" id="UP000530660">
    <property type="component" value="Unassembled WGS sequence"/>
</dbReference>
<evidence type="ECO:0000256" key="1">
    <source>
        <dbReference type="ARBA" id="ARBA00006658"/>
    </source>
</evidence>
<dbReference type="GO" id="GO:0031929">
    <property type="term" value="P:TOR signaling"/>
    <property type="evidence" value="ECO:0007669"/>
    <property type="project" value="TreeGrafter"/>
</dbReference>
<gene>
    <name evidence="2" type="ORF">F1559_003197</name>
</gene>
<dbReference type="EMBL" id="VWRR01000008">
    <property type="protein sequence ID" value="KAF6003045.1"/>
    <property type="molecule type" value="Genomic_DNA"/>
</dbReference>
<protein>
    <recommendedName>
        <fullName evidence="4">TIP41-like protein</fullName>
    </recommendedName>
</protein>
<dbReference type="AlphaFoldDB" id="A0A7J7IIY4"/>
<evidence type="ECO:0000313" key="2">
    <source>
        <dbReference type="EMBL" id="KAF6003045.1"/>
    </source>
</evidence>
<dbReference type="OrthoDB" id="10253878at2759"/>
<dbReference type="PANTHER" id="PTHR21021:SF16">
    <property type="entry name" value="TIP41-LIKE PROTEIN"/>
    <property type="match status" value="1"/>
</dbReference>
<evidence type="ECO:0008006" key="4">
    <source>
        <dbReference type="Google" id="ProtNLM"/>
    </source>
</evidence>
<keyword evidence="3" id="KW-1185">Reference proteome</keyword>
<name>A0A7J7IIY4_9RHOD</name>
<dbReference type="InterPro" id="IPR007303">
    <property type="entry name" value="TIP41-like"/>
</dbReference>
<comment type="caution">
    <text evidence="2">The sequence shown here is derived from an EMBL/GenBank/DDBJ whole genome shotgun (WGS) entry which is preliminary data.</text>
</comment>
<proteinExistence type="inferred from homology"/>
<reference evidence="2 3" key="1">
    <citation type="journal article" date="2020" name="J. Phycol.">
        <title>Comparative genome analysis reveals Cyanidiococcus gen. nov., a new extremophilic red algal genus sister to Cyanidioschyzon (Cyanidioschyzonaceae, Rhodophyta).</title>
        <authorList>
            <person name="Liu S.-L."/>
            <person name="Chiang Y.-R."/>
            <person name="Yoon H.S."/>
            <person name="Fu H.-Y."/>
        </authorList>
    </citation>
    <scope>NUCLEOTIDE SEQUENCE [LARGE SCALE GENOMIC DNA]</scope>
    <source>
        <strain evidence="2 3">THAL066</strain>
    </source>
</reference>
<evidence type="ECO:0000313" key="3">
    <source>
        <dbReference type="Proteomes" id="UP000530660"/>
    </source>
</evidence>
<accession>A0A7J7IIY4</accession>
<dbReference type="Pfam" id="PF04176">
    <property type="entry name" value="TIP41"/>
    <property type="match status" value="1"/>
</dbReference>
<organism evidence="2 3">
    <name type="scientific">Cyanidiococcus yangmingshanensis</name>
    <dbReference type="NCBI Taxonomy" id="2690220"/>
    <lineage>
        <taxon>Eukaryota</taxon>
        <taxon>Rhodophyta</taxon>
        <taxon>Bangiophyceae</taxon>
        <taxon>Cyanidiales</taxon>
        <taxon>Cyanidiaceae</taxon>
        <taxon>Cyanidiococcus</taxon>
    </lineage>
</organism>
<comment type="similarity">
    <text evidence="1">Belongs to the TIP41 family.</text>
</comment>
<sequence>MLFANNHLFLERCRSDRAHDVYEPVLRFNAVDALEAVRPALAEPVQVRDASTWQQQESRVARTPLLVSTDWTFTTTYAGTLVGRLPPHRWRNVPVAEGLPISELQRQDLPVAFYTELVLFEDELDDQGVSRYTVKLRVMRDAFWYLLARFWLRVDNMLVRIYDTRYFHRFGTTWLVREVQRREAPMEAVQKAVVSHWSASMMSVSPQAGGGTGSHLHRSNTGVQVDPSSIMETTTHWRAAYHCTDEDRIQEYVPVVEHHAEVLDLGL</sequence>
<dbReference type="InterPro" id="IPR051330">
    <property type="entry name" value="Phosphatase_reg/MetRdx"/>
</dbReference>
<dbReference type="PANTHER" id="PTHR21021">
    <property type="entry name" value="GAF/PUTATIVE CYTOSKELETAL PROTEIN"/>
    <property type="match status" value="1"/>
</dbReference>
<dbReference type="GO" id="GO:0005829">
    <property type="term" value="C:cytosol"/>
    <property type="evidence" value="ECO:0007669"/>
    <property type="project" value="TreeGrafter"/>
</dbReference>